<feature type="domain" description="Reelin" evidence="6">
    <location>
        <begin position="17"/>
        <end position="201"/>
    </location>
</feature>
<feature type="signal peptide" evidence="5">
    <location>
        <begin position="1"/>
        <end position="29"/>
    </location>
</feature>
<dbReference type="InterPro" id="IPR038678">
    <property type="entry name" value="Spondin_N_sf"/>
</dbReference>
<keyword evidence="5" id="KW-0732">Signal</keyword>
<evidence type="ECO:0000313" key="8">
    <source>
        <dbReference type="EMBL" id="CAG9793320.1"/>
    </source>
</evidence>
<dbReference type="Pfam" id="PF06468">
    <property type="entry name" value="Spond_N"/>
    <property type="match status" value="1"/>
</dbReference>
<keyword evidence="2" id="KW-0677">Repeat</keyword>
<dbReference type="Proteomes" id="UP001153714">
    <property type="component" value="Chromosome 5"/>
</dbReference>
<dbReference type="InterPro" id="IPR042307">
    <property type="entry name" value="Reeler_sf"/>
</dbReference>
<dbReference type="InterPro" id="IPR002861">
    <property type="entry name" value="Reeler_dom"/>
</dbReference>
<dbReference type="InterPro" id="IPR009465">
    <property type="entry name" value="Spondin_N"/>
</dbReference>
<dbReference type="InterPro" id="IPR051418">
    <property type="entry name" value="Spondin/Thrombospondin_T1"/>
</dbReference>
<evidence type="ECO:0000256" key="1">
    <source>
        <dbReference type="ARBA" id="ARBA00019594"/>
    </source>
</evidence>
<gene>
    <name evidence="8" type="ORF">DIATSA_LOCUS10775</name>
</gene>
<dbReference type="Pfam" id="PF02014">
    <property type="entry name" value="Reeler"/>
    <property type="match status" value="1"/>
</dbReference>
<keyword evidence="9" id="KW-1185">Reference proteome</keyword>
<feature type="chain" id="PRO_5040237377" description="Spondin-1" evidence="5">
    <location>
        <begin position="30"/>
        <end position="534"/>
    </location>
</feature>
<dbReference type="EMBL" id="OU893336">
    <property type="protein sequence ID" value="CAG9793320.1"/>
    <property type="molecule type" value="Genomic_DNA"/>
</dbReference>
<dbReference type="PROSITE" id="PS51020">
    <property type="entry name" value="SPONDIN"/>
    <property type="match status" value="1"/>
</dbReference>
<protein>
    <recommendedName>
        <fullName evidence="1">Spondin-1</fullName>
    </recommendedName>
    <alternativeName>
        <fullName evidence="4">F-spondin</fullName>
    </alternativeName>
</protein>
<evidence type="ECO:0000256" key="3">
    <source>
        <dbReference type="ARBA" id="ARBA00023157"/>
    </source>
</evidence>
<evidence type="ECO:0000313" key="9">
    <source>
        <dbReference type="Proteomes" id="UP001153714"/>
    </source>
</evidence>
<dbReference type="InterPro" id="IPR000884">
    <property type="entry name" value="TSP1_rpt"/>
</dbReference>
<evidence type="ECO:0000256" key="4">
    <source>
        <dbReference type="ARBA" id="ARBA00030964"/>
    </source>
</evidence>
<dbReference type="Pfam" id="PF00090">
    <property type="entry name" value="TSP_1"/>
    <property type="match status" value="1"/>
</dbReference>
<evidence type="ECO:0000259" key="6">
    <source>
        <dbReference type="PROSITE" id="PS51019"/>
    </source>
</evidence>
<sequence length="534" mass="61355">MIINIYHCKMCRMYIILFAVVALIALCETKQCDQTPPHASVQEPSENKGPFKMIIETKMQNLSYLPDQTYVVTLLSTNSTRPFRWFMITAEDPDMDNNTYGVISPQVDVGRLKTLDTETGRKSRYSERCFNSVENMDNSDKYRVDIHWISPKQNDKKSEQRVRLRAMVAENEEVWYMGDENLVILLHKDNRPPIDSPPTTPVEVCNLCSEARYEVIFSGKWSRVSHPHQYPSKPDENGYTHMLGASHSSYYVLWQQGEEASPGLVKLVVNADPTLLEREIIEKMSEKNGTRTLIRGKRRHHPYMFESSHSLFRVDRFHHQFSIVVGMRPSPDWFLGTSNFELCTADGWYSSAKIPLYPWDAGVMDGVSYESPTAVTTPTDHINRVEVGSFNKESPFYQMNLNDLKPFAHLEVKLLDTYQLTGEDCSEENKDLEEPQDDVGAEETVEEYPQVAESKQKMSCAGKWSEWSPCVPYDGSCGMGIQTRRKLKAEDRDNRQFYRKFNDQDSRQGNSVSNGCYGNDDTISIQNQECFVDC</sequence>
<evidence type="ECO:0000256" key="5">
    <source>
        <dbReference type="SAM" id="SignalP"/>
    </source>
</evidence>
<name>A0A9N9RBK5_9NEOP</name>
<proteinExistence type="predicted"/>
<dbReference type="AlphaFoldDB" id="A0A9N9RBK5"/>
<dbReference type="CDD" id="cd08544">
    <property type="entry name" value="Reeler"/>
    <property type="match status" value="1"/>
</dbReference>
<dbReference type="GO" id="GO:0007155">
    <property type="term" value="P:cell adhesion"/>
    <property type="evidence" value="ECO:0007669"/>
    <property type="project" value="TreeGrafter"/>
</dbReference>
<evidence type="ECO:0000259" key="7">
    <source>
        <dbReference type="PROSITE" id="PS51020"/>
    </source>
</evidence>
<accession>A0A9N9RBK5</accession>
<reference evidence="8" key="1">
    <citation type="submission" date="2021-12" db="EMBL/GenBank/DDBJ databases">
        <authorList>
            <person name="King R."/>
        </authorList>
    </citation>
    <scope>NUCLEOTIDE SEQUENCE</scope>
</reference>
<reference evidence="8" key="2">
    <citation type="submission" date="2022-10" db="EMBL/GenBank/DDBJ databases">
        <authorList>
            <consortium name="ENA_rothamsted_submissions"/>
            <consortium name="culmorum"/>
            <person name="King R."/>
        </authorList>
    </citation>
    <scope>NUCLEOTIDE SEQUENCE</scope>
</reference>
<dbReference type="OrthoDB" id="347314at2759"/>
<feature type="domain" description="Spondin" evidence="7">
    <location>
        <begin position="201"/>
        <end position="395"/>
    </location>
</feature>
<dbReference type="GO" id="GO:0031012">
    <property type="term" value="C:extracellular matrix"/>
    <property type="evidence" value="ECO:0007669"/>
    <property type="project" value="TreeGrafter"/>
</dbReference>
<dbReference type="PROSITE" id="PS51019">
    <property type="entry name" value="REELIN"/>
    <property type="match status" value="1"/>
</dbReference>
<evidence type="ECO:0000256" key="2">
    <source>
        <dbReference type="ARBA" id="ARBA00022737"/>
    </source>
</evidence>
<dbReference type="PANTHER" id="PTHR11311">
    <property type="entry name" value="SPONDIN"/>
    <property type="match status" value="1"/>
</dbReference>
<dbReference type="PANTHER" id="PTHR11311:SF16">
    <property type="entry name" value="SPONDIN-1"/>
    <property type="match status" value="1"/>
</dbReference>
<dbReference type="Gene3D" id="2.60.40.2130">
    <property type="entry name" value="F-spondin domain"/>
    <property type="match status" value="1"/>
</dbReference>
<organism evidence="8 9">
    <name type="scientific">Diatraea saccharalis</name>
    <name type="common">sugarcane borer</name>
    <dbReference type="NCBI Taxonomy" id="40085"/>
    <lineage>
        <taxon>Eukaryota</taxon>
        <taxon>Metazoa</taxon>
        <taxon>Ecdysozoa</taxon>
        <taxon>Arthropoda</taxon>
        <taxon>Hexapoda</taxon>
        <taxon>Insecta</taxon>
        <taxon>Pterygota</taxon>
        <taxon>Neoptera</taxon>
        <taxon>Endopterygota</taxon>
        <taxon>Lepidoptera</taxon>
        <taxon>Glossata</taxon>
        <taxon>Ditrysia</taxon>
        <taxon>Pyraloidea</taxon>
        <taxon>Crambidae</taxon>
        <taxon>Crambinae</taxon>
        <taxon>Diatraea</taxon>
    </lineage>
</organism>
<dbReference type="Gene3D" id="2.60.40.4060">
    <property type="entry name" value="Reeler domain"/>
    <property type="match status" value="1"/>
</dbReference>
<keyword evidence="3" id="KW-1015">Disulfide bond</keyword>